<dbReference type="HAMAP" id="MF_00664">
    <property type="entry name" value="PS_decarb_PSD_A"/>
    <property type="match status" value="1"/>
</dbReference>
<dbReference type="Pfam" id="PF02666">
    <property type="entry name" value="PS_Dcarbxylase"/>
    <property type="match status" value="1"/>
</dbReference>
<dbReference type="RefSeq" id="WP_059176654.1">
    <property type="nucleotide sequence ID" value="NZ_BCNO01000002.1"/>
</dbReference>
<evidence type="ECO:0000256" key="3">
    <source>
        <dbReference type="ARBA" id="ARBA00022793"/>
    </source>
</evidence>
<comment type="function">
    <text evidence="11">Catalyzes the formation of phosphatidylethanolamine (PtdEtn) from phosphatidylserine (PtdSer).</text>
</comment>
<keyword evidence="12" id="KW-1133">Transmembrane helix</keyword>
<dbReference type="NCBIfam" id="NF003685">
    <property type="entry name" value="PRK05305.2-5"/>
    <property type="match status" value="1"/>
</dbReference>
<evidence type="ECO:0000256" key="6">
    <source>
        <dbReference type="ARBA" id="ARBA00023145"/>
    </source>
</evidence>
<comment type="pathway">
    <text evidence="11">Phospholipid metabolism; phosphatidylethanolamine biosynthesis; phosphatidylethanolamine from CDP-diacylglycerol: step 2/2.</text>
</comment>
<dbReference type="GO" id="GO:0006646">
    <property type="term" value="P:phosphatidylethanolamine biosynthetic process"/>
    <property type="evidence" value="ECO:0007669"/>
    <property type="project" value="UniProtKB-UniRule"/>
</dbReference>
<keyword evidence="3 11" id="KW-0210">Decarboxylase</keyword>
<comment type="catalytic activity">
    <reaction evidence="11">
        <text>a 1,2-diacyl-sn-glycero-3-phospho-L-serine + H(+) = a 1,2-diacyl-sn-glycero-3-phosphoethanolamine + CO2</text>
        <dbReference type="Rhea" id="RHEA:20828"/>
        <dbReference type="ChEBI" id="CHEBI:15378"/>
        <dbReference type="ChEBI" id="CHEBI:16526"/>
        <dbReference type="ChEBI" id="CHEBI:57262"/>
        <dbReference type="ChEBI" id="CHEBI:64612"/>
        <dbReference type="EC" id="4.1.1.65"/>
    </reaction>
</comment>
<dbReference type="PANTHER" id="PTHR35809">
    <property type="entry name" value="ARCHAETIDYLSERINE DECARBOXYLASE PROENZYME-RELATED"/>
    <property type="match status" value="1"/>
</dbReference>
<dbReference type="Proteomes" id="UP000054976">
    <property type="component" value="Unassembled WGS sequence"/>
</dbReference>
<evidence type="ECO:0000256" key="4">
    <source>
        <dbReference type="ARBA" id="ARBA00023098"/>
    </source>
</evidence>
<dbReference type="NCBIfam" id="NF003678">
    <property type="entry name" value="PRK05305.1-2"/>
    <property type="match status" value="1"/>
</dbReference>
<evidence type="ECO:0000256" key="9">
    <source>
        <dbReference type="ARBA" id="ARBA00023264"/>
    </source>
</evidence>
<dbReference type="OrthoDB" id="9790893at2"/>
<keyword evidence="2 11" id="KW-0444">Lipid biosynthesis</keyword>
<comment type="caution">
    <text evidence="13">The sequence shown here is derived from an EMBL/GenBank/DDBJ whole genome shotgun (WGS) entry which is preliminary data.</text>
</comment>
<reference evidence="14" key="1">
    <citation type="submission" date="2016-01" db="EMBL/GenBank/DDBJ databases">
        <title>Draft genome sequence of Thermodesulfovibrio aggregans strain TGE-P1.</title>
        <authorList>
            <person name="Sekiguchi Y."/>
            <person name="Ohashi A."/>
            <person name="Matsuura N."/>
            <person name="Tourlousse M.D."/>
        </authorList>
    </citation>
    <scope>NUCLEOTIDE SEQUENCE [LARGE SCALE GENOMIC DNA]</scope>
    <source>
        <strain evidence="14">TGE-P1</strain>
    </source>
</reference>
<comment type="PTM">
    <text evidence="11">Is synthesized initially as an inactive proenzyme. Formation of the active enzyme involves a self-maturation process in which the active site pyruvoyl group is generated from an internal serine residue via an autocatalytic post-translational modification. Two non-identical subunits are generated from the proenzyme in this reaction, and the pyruvate is formed at the N-terminus of the alpha chain, which is derived from the carboxyl end of the proenzyme. The post-translation cleavage follows an unusual pathway, termed non-hydrolytic serinolysis, in which the side chain hydroxyl group of the serine supplies its oxygen atom to form the C-terminus of the beta chain, while the remainder of the serine residue undergoes an oxidative deamination to produce ammonia and the pyruvoyl prosthetic group on the alpha chain.</text>
</comment>
<dbReference type="EMBL" id="BCNO01000002">
    <property type="protein sequence ID" value="GAQ95207.1"/>
    <property type="molecule type" value="Genomic_DNA"/>
</dbReference>
<accession>A0A0U9HQ79</accession>
<proteinExistence type="inferred from homology"/>
<evidence type="ECO:0000256" key="12">
    <source>
        <dbReference type="SAM" id="Phobius"/>
    </source>
</evidence>
<evidence type="ECO:0000256" key="8">
    <source>
        <dbReference type="ARBA" id="ARBA00023239"/>
    </source>
</evidence>
<keyword evidence="14" id="KW-1185">Reference proteome</keyword>
<evidence type="ECO:0000313" key="14">
    <source>
        <dbReference type="Proteomes" id="UP000054976"/>
    </source>
</evidence>
<dbReference type="GO" id="GO:0004609">
    <property type="term" value="F:phosphatidylserine decarboxylase activity"/>
    <property type="evidence" value="ECO:0007669"/>
    <property type="project" value="UniProtKB-UniRule"/>
</dbReference>
<evidence type="ECO:0000313" key="13">
    <source>
        <dbReference type="EMBL" id="GAQ95207.1"/>
    </source>
</evidence>
<dbReference type="PANTHER" id="PTHR35809:SF1">
    <property type="entry name" value="ARCHAETIDYLSERINE DECARBOXYLASE PROENZYME-RELATED"/>
    <property type="match status" value="1"/>
</dbReference>
<evidence type="ECO:0000256" key="7">
    <source>
        <dbReference type="ARBA" id="ARBA00023209"/>
    </source>
</evidence>
<keyword evidence="1 11" id="KW-1003">Cell membrane</keyword>
<comment type="subcellular location">
    <subcellularLocation>
        <location evidence="11">Cell membrane</location>
        <topology evidence="11">Peripheral membrane protein</topology>
    </subcellularLocation>
</comment>
<evidence type="ECO:0000256" key="5">
    <source>
        <dbReference type="ARBA" id="ARBA00023136"/>
    </source>
</evidence>
<feature type="active site" description="Schiff-base intermediate with substrate; via pyruvic acid" evidence="11">
    <location>
        <position position="174"/>
    </location>
</feature>
<sequence length="206" mass="23534">MIRKEVIPYVGGALFLSSFFYLLWLEPLAIACLVICLFFLYFFRDPERVPPLDPNAVVSPADGKVIEIRQNSSLCSQNHTEVSIFMSPLDVHVNRVPFDGIVKEIIHTPGKFFSAFKERAYRENENIKITFETPHGQIVVRQVAGFIARRAICWLKERESYRKGERLGMIKFSSRVDICLPSSFKIQVKVGQKVRAGQTVIALLQK</sequence>
<dbReference type="InterPro" id="IPR003817">
    <property type="entry name" value="PS_Dcarbxylase"/>
</dbReference>
<gene>
    <name evidence="11" type="primary">psd</name>
    <name evidence="13" type="ORF">TAGGR_294</name>
</gene>
<comment type="cofactor">
    <cofactor evidence="11">
        <name>pyruvate</name>
        <dbReference type="ChEBI" id="CHEBI:15361"/>
    </cofactor>
    <text evidence="11">Binds 1 pyruvoyl group covalently per subunit.</text>
</comment>
<dbReference type="STRING" id="86166.TAGGR_294"/>
<comment type="similarity">
    <text evidence="11">Belongs to the phosphatidylserine decarboxylase family. PSD-A subfamily.</text>
</comment>
<dbReference type="EC" id="4.1.1.65" evidence="11"/>
<comment type="subunit">
    <text evidence="11">Heterodimer of a large membrane-associated beta subunit and a small pyruvoyl-containing alpha subunit.</text>
</comment>
<dbReference type="UniPathway" id="UPA00558">
    <property type="reaction ID" value="UER00616"/>
</dbReference>
<keyword evidence="9 11" id="KW-1208">Phospholipid metabolism</keyword>
<feature type="modified residue" description="Pyruvic acid (Ser); by autocatalysis" evidence="11">
    <location>
        <position position="174"/>
    </location>
</feature>
<protein>
    <recommendedName>
        <fullName evidence="11">Phosphatidylserine decarboxylase proenzyme</fullName>
        <ecNumber evidence="11">4.1.1.65</ecNumber>
    </recommendedName>
    <component>
        <recommendedName>
            <fullName evidence="11">Phosphatidylserine decarboxylase alpha chain</fullName>
        </recommendedName>
    </component>
    <component>
        <recommendedName>
            <fullName evidence="11">Phosphatidylserine decarboxylase beta chain</fullName>
        </recommendedName>
    </component>
</protein>
<keyword evidence="7 11" id="KW-0594">Phospholipid biosynthesis</keyword>
<dbReference type="GO" id="GO:0005886">
    <property type="term" value="C:plasma membrane"/>
    <property type="evidence" value="ECO:0007669"/>
    <property type="project" value="UniProtKB-SubCell"/>
</dbReference>
<keyword evidence="6 11" id="KW-0865">Zymogen</keyword>
<comment type="caution">
    <text evidence="11">Lacks conserved residue(s) required for the propagation of feature annotation.</text>
</comment>
<keyword evidence="4 11" id="KW-0443">Lipid metabolism</keyword>
<organism evidence="13 14">
    <name type="scientific">Thermodesulfovibrio aggregans</name>
    <dbReference type="NCBI Taxonomy" id="86166"/>
    <lineage>
        <taxon>Bacteria</taxon>
        <taxon>Pseudomonadati</taxon>
        <taxon>Nitrospirota</taxon>
        <taxon>Thermodesulfovibrionia</taxon>
        <taxon>Thermodesulfovibrionales</taxon>
        <taxon>Thermodesulfovibrionaceae</taxon>
        <taxon>Thermodesulfovibrio</taxon>
    </lineage>
</organism>
<feature type="transmembrane region" description="Helical" evidence="12">
    <location>
        <begin position="20"/>
        <end position="43"/>
    </location>
</feature>
<keyword evidence="5 11" id="KW-0472">Membrane</keyword>
<keyword evidence="8 11" id="KW-0456">Lyase</keyword>
<name>A0A0U9HQ79_9BACT</name>
<keyword evidence="12" id="KW-0812">Transmembrane</keyword>
<dbReference type="InterPro" id="IPR033175">
    <property type="entry name" value="PSD-A"/>
</dbReference>
<feature type="chain" id="PRO_5023407753" description="Phosphatidylserine decarboxylase alpha chain" evidence="11">
    <location>
        <begin position="174"/>
        <end position="206"/>
    </location>
</feature>
<evidence type="ECO:0000256" key="11">
    <source>
        <dbReference type="HAMAP-Rule" id="MF_00664"/>
    </source>
</evidence>
<dbReference type="AlphaFoldDB" id="A0A0U9HQ79"/>
<feature type="chain" id="PRO_5023407754" description="Phosphatidylserine decarboxylase beta chain" evidence="11">
    <location>
        <begin position="1"/>
        <end position="173"/>
    </location>
</feature>
<evidence type="ECO:0000256" key="1">
    <source>
        <dbReference type="ARBA" id="ARBA00022475"/>
    </source>
</evidence>
<evidence type="ECO:0000256" key="2">
    <source>
        <dbReference type="ARBA" id="ARBA00022516"/>
    </source>
</evidence>
<keyword evidence="10 11" id="KW-0670">Pyruvate</keyword>
<evidence type="ECO:0000256" key="10">
    <source>
        <dbReference type="ARBA" id="ARBA00023317"/>
    </source>
</evidence>